<dbReference type="InterPro" id="IPR036388">
    <property type="entry name" value="WH-like_DNA-bd_sf"/>
</dbReference>
<organism evidence="5 6">
    <name type="scientific">Nocardia abscessus</name>
    <dbReference type="NCBI Taxonomy" id="120957"/>
    <lineage>
        <taxon>Bacteria</taxon>
        <taxon>Bacillati</taxon>
        <taxon>Actinomycetota</taxon>
        <taxon>Actinomycetes</taxon>
        <taxon>Mycobacteriales</taxon>
        <taxon>Nocardiaceae</taxon>
        <taxon>Nocardia</taxon>
    </lineage>
</organism>
<evidence type="ECO:0000256" key="1">
    <source>
        <dbReference type="ARBA" id="ARBA00023015"/>
    </source>
</evidence>
<dbReference type="PANTHER" id="PTHR33204:SF18">
    <property type="entry name" value="TRANSCRIPTIONAL REGULATORY PROTEIN"/>
    <property type="match status" value="1"/>
</dbReference>
<keyword evidence="6" id="KW-1185">Reference proteome</keyword>
<keyword evidence="1" id="KW-0805">Transcription regulation</keyword>
<dbReference type="Proteomes" id="UP000807309">
    <property type="component" value="Unassembled WGS sequence"/>
</dbReference>
<evidence type="ECO:0000259" key="4">
    <source>
        <dbReference type="PROSITE" id="PS51118"/>
    </source>
</evidence>
<dbReference type="PANTHER" id="PTHR33204">
    <property type="entry name" value="TRANSCRIPTIONAL REGULATOR, MARR FAMILY"/>
    <property type="match status" value="1"/>
</dbReference>
<dbReference type="EMBL" id="JADLRE010000012">
    <property type="protein sequence ID" value="MBF6226902.1"/>
    <property type="molecule type" value="Genomic_DNA"/>
</dbReference>
<accession>A0ABS0C946</accession>
<proteinExistence type="predicted"/>
<name>A0ABS0C946_9NOCA</name>
<feature type="domain" description="HTH hxlR-type" evidence="4">
    <location>
        <begin position="9"/>
        <end position="108"/>
    </location>
</feature>
<sequence length="178" mass="19615">MREDGRSGCPINATIEVIGDRWTLLVLRDVMFGDRRHFRELLAGSEEGIASNILSDRLKRLVAAGLLSREDTRPGQKAEYRLTEPAIQLVPVMAQLGAWGLRHRPTTKRLRVRAELLEAGGPRLWAEFMDELRESHLGIPRPNPDRPSATQQLAQAYADAVADSAAADERTAAAVPGS</sequence>
<comment type="caution">
    <text evidence="5">The sequence shown here is derived from an EMBL/GenBank/DDBJ whole genome shotgun (WGS) entry which is preliminary data.</text>
</comment>
<dbReference type="Pfam" id="PF01638">
    <property type="entry name" value="HxlR"/>
    <property type="match status" value="1"/>
</dbReference>
<reference evidence="5 6" key="1">
    <citation type="submission" date="2020-10" db="EMBL/GenBank/DDBJ databases">
        <title>Identification of Nocardia species via Next-generation sequencing and recognition of intraspecies genetic diversity.</title>
        <authorList>
            <person name="Li P."/>
            <person name="Li P."/>
            <person name="Lu B."/>
        </authorList>
    </citation>
    <scope>NUCLEOTIDE SEQUENCE [LARGE SCALE GENOMIC DNA]</scope>
    <source>
        <strain evidence="5 6">N-11</strain>
    </source>
</reference>
<dbReference type="RefSeq" id="WP_195033943.1">
    <property type="nucleotide sequence ID" value="NZ_JADLRE010000012.1"/>
</dbReference>
<evidence type="ECO:0000313" key="6">
    <source>
        <dbReference type="Proteomes" id="UP000807309"/>
    </source>
</evidence>
<gene>
    <name evidence="5" type="ORF">IU470_17545</name>
</gene>
<dbReference type="Gene3D" id="1.10.10.10">
    <property type="entry name" value="Winged helix-like DNA-binding domain superfamily/Winged helix DNA-binding domain"/>
    <property type="match status" value="1"/>
</dbReference>
<evidence type="ECO:0000256" key="3">
    <source>
        <dbReference type="ARBA" id="ARBA00023163"/>
    </source>
</evidence>
<evidence type="ECO:0000256" key="2">
    <source>
        <dbReference type="ARBA" id="ARBA00023125"/>
    </source>
</evidence>
<protein>
    <submittedName>
        <fullName evidence="5">Helix-turn-helix transcriptional regulator</fullName>
    </submittedName>
</protein>
<dbReference type="SUPFAM" id="SSF46785">
    <property type="entry name" value="Winged helix' DNA-binding domain"/>
    <property type="match status" value="1"/>
</dbReference>
<dbReference type="PROSITE" id="PS51118">
    <property type="entry name" value="HTH_HXLR"/>
    <property type="match status" value="1"/>
</dbReference>
<keyword evidence="2" id="KW-0238">DNA-binding</keyword>
<dbReference type="InterPro" id="IPR036390">
    <property type="entry name" value="WH_DNA-bd_sf"/>
</dbReference>
<dbReference type="InterPro" id="IPR002577">
    <property type="entry name" value="HTH_HxlR"/>
</dbReference>
<evidence type="ECO:0000313" key="5">
    <source>
        <dbReference type="EMBL" id="MBF6226902.1"/>
    </source>
</evidence>
<keyword evidence="3" id="KW-0804">Transcription</keyword>